<dbReference type="RefSeq" id="WP_382208568.1">
    <property type="nucleotide sequence ID" value="NZ_JBHSZH010000001.1"/>
</dbReference>
<proteinExistence type="predicted"/>
<dbReference type="Proteomes" id="UP001596407">
    <property type="component" value="Unassembled WGS sequence"/>
</dbReference>
<evidence type="ECO:0000313" key="1">
    <source>
        <dbReference type="EMBL" id="MFC7079047.1"/>
    </source>
</evidence>
<keyword evidence="2" id="KW-1185">Reference proteome</keyword>
<sequence length="214" mass="24479">MAQEPRILGTTDWIDEVRAVFPDHLLAELRDRPVSRIPRESVLSLADADWFGRYVERNDVDDVLDRLDALVFVTHSNYVNRVPRYVETLETLVDRLTERGYRVGLKYHPRESRKAFELDRDDVEVVSRGVSAEVLYVADPTLDFVVGGMSTALLTARWLLDDATVVSLTEVLTSRTANSPRCSSDWASTSRKIARRWARFRFAGRHLSLSLDNI</sequence>
<protein>
    <submittedName>
        <fullName evidence="1">Polysialyltransferase family glycosyltransferase</fullName>
    </submittedName>
</protein>
<dbReference type="AlphaFoldDB" id="A0ABD5WEP5"/>
<organism evidence="1 2">
    <name type="scientific">Halorussus caseinilyticus</name>
    <dbReference type="NCBI Taxonomy" id="3034025"/>
    <lineage>
        <taxon>Archaea</taxon>
        <taxon>Methanobacteriati</taxon>
        <taxon>Methanobacteriota</taxon>
        <taxon>Stenosarchaea group</taxon>
        <taxon>Halobacteria</taxon>
        <taxon>Halobacteriales</taxon>
        <taxon>Haladaptataceae</taxon>
        <taxon>Halorussus</taxon>
    </lineage>
</organism>
<dbReference type="Pfam" id="PF07388">
    <property type="entry name" value="A-2_8-polyST"/>
    <property type="match status" value="1"/>
</dbReference>
<evidence type="ECO:0000313" key="2">
    <source>
        <dbReference type="Proteomes" id="UP001596407"/>
    </source>
</evidence>
<dbReference type="EMBL" id="JBHSZH010000001">
    <property type="protein sequence ID" value="MFC7079047.1"/>
    <property type="molecule type" value="Genomic_DNA"/>
</dbReference>
<comment type="caution">
    <text evidence="1">The sequence shown here is derived from an EMBL/GenBank/DDBJ whole genome shotgun (WGS) entry which is preliminary data.</text>
</comment>
<dbReference type="InterPro" id="IPR010866">
    <property type="entry name" value="A-2_8-polyST"/>
</dbReference>
<name>A0ABD5WEP5_9EURY</name>
<reference evidence="1 2" key="1">
    <citation type="journal article" date="2019" name="Int. J. Syst. Evol. Microbiol.">
        <title>The Global Catalogue of Microorganisms (GCM) 10K type strain sequencing project: providing services to taxonomists for standard genome sequencing and annotation.</title>
        <authorList>
            <consortium name="The Broad Institute Genomics Platform"/>
            <consortium name="The Broad Institute Genome Sequencing Center for Infectious Disease"/>
            <person name="Wu L."/>
            <person name="Ma J."/>
        </authorList>
    </citation>
    <scope>NUCLEOTIDE SEQUENCE [LARGE SCALE GENOMIC DNA]</scope>
    <source>
        <strain evidence="1 2">DT72</strain>
    </source>
</reference>
<gene>
    <name evidence="1" type="ORF">ACFQJ6_01755</name>
</gene>
<accession>A0ABD5WEP5</accession>